<dbReference type="SUPFAM" id="SSF51182">
    <property type="entry name" value="RmlC-like cupins"/>
    <property type="match status" value="1"/>
</dbReference>
<evidence type="ECO:0000313" key="3">
    <source>
        <dbReference type="EMBL" id="PTL35246.1"/>
    </source>
</evidence>
<evidence type="ECO:0000313" key="4">
    <source>
        <dbReference type="Proteomes" id="UP000241436"/>
    </source>
</evidence>
<dbReference type="AlphaFoldDB" id="A0A2T4TVV1"/>
<dbReference type="EMBL" id="NVQC01000028">
    <property type="protein sequence ID" value="PTL35246.1"/>
    <property type="molecule type" value="Genomic_DNA"/>
</dbReference>
<dbReference type="InterPro" id="IPR000888">
    <property type="entry name" value="RmlC-like"/>
</dbReference>
<dbReference type="OrthoDB" id="9800680at2"/>
<sequence>MMLIDGVKTRQLRRVPDERGFLTEMLRSDWEEFERFGQAYITAAYPGVVKGWHYHKKQTDHFVGVLGMSKVVLFDSRDNSPTKGLLNEFFIGEQNPMLVKIPPLVIHGYKAVGDRMSAIMNFPTELYNYQEPDEFRIPPDSPDIPYDWAVKLG</sequence>
<dbReference type="InterPro" id="IPR029303">
    <property type="entry name" value="CapF_C"/>
</dbReference>
<dbReference type="Pfam" id="PF14667">
    <property type="entry name" value="Polysacc_synt_C"/>
    <property type="match status" value="1"/>
</dbReference>
<dbReference type="GO" id="GO:0005829">
    <property type="term" value="C:cytosol"/>
    <property type="evidence" value="ECO:0007669"/>
    <property type="project" value="TreeGrafter"/>
</dbReference>
<evidence type="ECO:0000256" key="1">
    <source>
        <dbReference type="PIRSR" id="PIRSR600888-3"/>
    </source>
</evidence>
<dbReference type="PANTHER" id="PTHR21047">
    <property type="entry name" value="DTDP-6-DEOXY-D-GLUCOSE-3,5 EPIMERASE"/>
    <property type="match status" value="1"/>
</dbReference>
<organism evidence="3 4">
    <name type="scientific">Candidatus Methylomirabilis limnetica</name>
    <dbReference type="NCBI Taxonomy" id="2033718"/>
    <lineage>
        <taxon>Bacteria</taxon>
        <taxon>Candidatus Methylomirabilota</taxon>
        <taxon>Candidatus Methylomirabilia</taxon>
        <taxon>Candidatus Methylomirabilales</taxon>
        <taxon>Candidatus Methylomirabilaceae</taxon>
        <taxon>Candidatus Methylomirabilis</taxon>
    </lineage>
</organism>
<gene>
    <name evidence="3" type="ORF">CLG94_11135</name>
</gene>
<comment type="caution">
    <text evidence="3">The sequence shown here is derived from an EMBL/GenBank/DDBJ whole genome shotgun (WGS) entry which is preliminary data.</text>
</comment>
<protein>
    <submittedName>
        <fullName evidence="3">dTDP-4-dehydrorhamnose 3,5-epimerase</fullName>
    </submittedName>
</protein>
<dbReference type="Proteomes" id="UP000241436">
    <property type="component" value="Unassembled WGS sequence"/>
</dbReference>
<dbReference type="RefSeq" id="WP_107563561.1">
    <property type="nucleotide sequence ID" value="NZ_NVQC01000028.1"/>
</dbReference>
<dbReference type="InterPro" id="IPR011051">
    <property type="entry name" value="RmlC_Cupin_sf"/>
</dbReference>
<feature type="domain" description="Capsular polysaccharide assembling protein CapF C-terminal" evidence="2">
    <location>
        <begin position="17"/>
        <end position="135"/>
    </location>
</feature>
<proteinExistence type="predicted"/>
<dbReference type="InterPro" id="IPR014710">
    <property type="entry name" value="RmlC-like_jellyroll"/>
</dbReference>
<feature type="site" description="Participates in a stacking interaction with the thymidine ring of dTDP-4-oxo-6-deoxyglucose" evidence="1">
    <location>
        <position position="127"/>
    </location>
</feature>
<dbReference type="Gene3D" id="2.60.120.10">
    <property type="entry name" value="Jelly Rolls"/>
    <property type="match status" value="1"/>
</dbReference>
<evidence type="ECO:0000259" key="2">
    <source>
        <dbReference type="Pfam" id="PF14667"/>
    </source>
</evidence>
<keyword evidence="4" id="KW-1185">Reference proteome</keyword>
<dbReference type="GO" id="GO:0008830">
    <property type="term" value="F:dTDP-4-dehydrorhamnose 3,5-epimerase activity"/>
    <property type="evidence" value="ECO:0007669"/>
    <property type="project" value="InterPro"/>
</dbReference>
<name>A0A2T4TVV1_9BACT</name>
<dbReference type="GO" id="GO:0000271">
    <property type="term" value="P:polysaccharide biosynthetic process"/>
    <property type="evidence" value="ECO:0007669"/>
    <property type="project" value="TreeGrafter"/>
</dbReference>
<accession>A0A2T4TVV1</accession>
<reference evidence="3 4" key="1">
    <citation type="submission" date="2017-09" db="EMBL/GenBank/DDBJ databases">
        <title>Bloom of a denitrifying methanotroph, Candidatus Methylomirabilis limnetica, in a deep stratified lake.</title>
        <authorList>
            <person name="Graf J.S."/>
            <person name="Marchant H.K."/>
            <person name="Tienken D."/>
            <person name="Hach P.F."/>
            <person name="Brand A."/>
            <person name="Schubert C.J."/>
            <person name="Kuypers M.M."/>
            <person name="Milucka J."/>
        </authorList>
    </citation>
    <scope>NUCLEOTIDE SEQUENCE [LARGE SCALE GENOMIC DNA]</scope>
    <source>
        <strain evidence="3 4">Zug</strain>
    </source>
</reference>
<dbReference type="PANTHER" id="PTHR21047:SF2">
    <property type="entry name" value="THYMIDINE DIPHOSPHO-4-KETO-RHAMNOSE 3,5-EPIMERASE"/>
    <property type="match status" value="1"/>
</dbReference>
<reference evidence="4" key="2">
    <citation type="journal article" date="2018" name="Environ. Microbiol.">
        <title>Bloom of a denitrifying methanotroph, 'Candidatus Methylomirabilis limnetica', in a deep stratified lake.</title>
        <authorList>
            <person name="Graf J.S."/>
            <person name="Mayr M.J."/>
            <person name="Marchant H.K."/>
            <person name="Tienken D."/>
            <person name="Hach P.F."/>
            <person name="Brand A."/>
            <person name="Schubert C.J."/>
            <person name="Kuypers M.M."/>
            <person name="Milucka J."/>
        </authorList>
    </citation>
    <scope>NUCLEOTIDE SEQUENCE [LARGE SCALE GENOMIC DNA]</scope>
    <source>
        <strain evidence="4">Zug</strain>
    </source>
</reference>